<accession>C2CFV9</accession>
<reference evidence="1 2" key="1">
    <citation type="submission" date="2009-01" db="EMBL/GenBank/DDBJ databases">
        <authorList>
            <person name="Qin X."/>
            <person name="Bachman B."/>
            <person name="Battles P."/>
            <person name="Bell A."/>
            <person name="Bess C."/>
            <person name="Bickham C."/>
            <person name="Chaboub L."/>
            <person name="Chen D."/>
            <person name="Coyle M."/>
            <person name="Deiros D.R."/>
            <person name="Dinh H."/>
            <person name="Forbes L."/>
            <person name="Fowler G."/>
            <person name="Francisco L."/>
            <person name="Fu Q."/>
            <person name="Gubbala S."/>
            <person name="Hale W."/>
            <person name="Han Y."/>
            <person name="Hemphill L."/>
            <person name="Highlander S.K."/>
            <person name="Hirani K."/>
            <person name="Hogues M."/>
            <person name="Jackson L."/>
            <person name="Jakkamsetti A."/>
            <person name="Javaid M."/>
            <person name="Jiang H."/>
            <person name="Korchina V."/>
            <person name="Kovar C."/>
            <person name="Lara F."/>
            <person name="Lee S."/>
            <person name="Mata R."/>
            <person name="Mathew T."/>
            <person name="Moen C."/>
            <person name="Morales K."/>
            <person name="Munidasa M."/>
            <person name="Nazareth L."/>
            <person name="Ngo R."/>
            <person name="Nguyen L."/>
            <person name="Okwuonu G."/>
            <person name="Ongeri F."/>
            <person name="Patil S."/>
            <person name="Petrosino J."/>
            <person name="Pham C."/>
            <person name="Pham P."/>
            <person name="Pu L.-L."/>
            <person name="Puazo M."/>
            <person name="Raj R."/>
            <person name="Reid J."/>
            <person name="Rouhana J."/>
            <person name="Saada N."/>
            <person name="Shang Y."/>
            <person name="Simmons D."/>
            <person name="Thornton R."/>
            <person name="Warren J."/>
            <person name="Weissenberger G."/>
            <person name="Zhang J."/>
            <person name="Zhang L."/>
            <person name="Zhou C."/>
            <person name="Zhu D."/>
            <person name="Muzny D."/>
            <person name="Worley K."/>
            <person name="Gibbs R."/>
        </authorList>
    </citation>
    <scope>NUCLEOTIDE SEQUENCE [LARGE SCALE GENOMIC DNA]</scope>
    <source>
        <strain evidence="1 2">ATCC 35098</strain>
    </source>
</reference>
<comment type="caution">
    <text evidence="1">The sequence shown here is derived from an EMBL/GenBank/DDBJ whole genome shotgun (WGS) entry which is preliminary data.</text>
</comment>
<proteinExistence type="predicted"/>
<dbReference type="RefSeq" id="WP_004836065.1">
    <property type="nucleotide sequence ID" value="NZ_GG666295.1"/>
</dbReference>
<name>C2CFV9_9FIRM</name>
<evidence type="ECO:0000313" key="2">
    <source>
        <dbReference type="Proteomes" id="UP000003744"/>
    </source>
</evidence>
<dbReference type="Proteomes" id="UP000003744">
    <property type="component" value="Unassembled WGS sequence"/>
</dbReference>
<dbReference type="HOGENOM" id="CLU_1567435_0_0_9"/>
<protein>
    <submittedName>
        <fullName evidence="1">Uncharacterized protein</fullName>
    </submittedName>
</protein>
<gene>
    <name evidence="1" type="ORF">HMPREF0077_0369</name>
</gene>
<dbReference type="EMBL" id="ACGC01000014">
    <property type="protein sequence ID" value="EEI83487.1"/>
    <property type="molecule type" value="Genomic_DNA"/>
</dbReference>
<organism evidence="1 2">
    <name type="scientific">Anaerococcus tetradius ATCC 35098</name>
    <dbReference type="NCBI Taxonomy" id="525255"/>
    <lineage>
        <taxon>Bacteria</taxon>
        <taxon>Bacillati</taxon>
        <taxon>Bacillota</taxon>
        <taxon>Tissierellia</taxon>
        <taxon>Tissierellales</taxon>
        <taxon>Peptoniphilaceae</taxon>
        <taxon>Anaerococcus</taxon>
    </lineage>
</organism>
<dbReference type="AlphaFoldDB" id="C2CFV9"/>
<evidence type="ECO:0000313" key="1">
    <source>
        <dbReference type="EMBL" id="EEI83487.1"/>
    </source>
</evidence>
<sequence length="170" mass="19237">MLINPNLISKKDLSNDYTKSDDRAWKHWRYVLPSGLIDGETYTVSCKLKQGKNGSGYATILTANVGIDDNNVLYAKKVPVNDFKASFVYDSSKMNCIGIYVDEGGKTNYKTAERSELKLEKGEVRTLFIPNEKDIETAKRQYFIGGGTSRKYILSHRFIEQSSFRKEVAA</sequence>